<comment type="catalytic activity">
    <reaction evidence="8">
        <text>dihydrourocanate + A = urocanate + AH2</text>
        <dbReference type="Rhea" id="RHEA:36059"/>
        <dbReference type="ChEBI" id="CHEBI:13193"/>
        <dbReference type="ChEBI" id="CHEBI:17499"/>
        <dbReference type="ChEBI" id="CHEBI:27247"/>
        <dbReference type="ChEBI" id="CHEBI:72991"/>
        <dbReference type="EC" id="1.3.99.33"/>
    </reaction>
</comment>
<dbReference type="Proteomes" id="UP000252378">
    <property type="component" value="Unassembled WGS sequence"/>
</dbReference>
<dbReference type="Gene3D" id="3.50.50.60">
    <property type="entry name" value="FAD/NAD(P)-binding domain"/>
    <property type="match status" value="2"/>
</dbReference>
<dbReference type="InterPro" id="IPR036188">
    <property type="entry name" value="FAD/NAD-bd_sf"/>
</dbReference>
<dbReference type="PRINTS" id="PR00411">
    <property type="entry name" value="PNDRDTASEI"/>
</dbReference>
<evidence type="ECO:0000313" key="12">
    <source>
        <dbReference type="Proteomes" id="UP000252378"/>
    </source>
</evidence>
<dbReference type="InterPro" id="IPR007329">
    <property type="entry name" value="FMN-bd"/>
</dbReference>
<sequence>MMEKISRKGFLKVAAAAAMSGITAAGLAACNAASSASGVSSATGIYTPGTYTATAKGMSEITATVTFDANTITKVELDLSGETESIGVAAKDKLIEQIMNAQTSQIDGVTGATVTSKAVQNAVADCIQQASGGAINPAQQSTEETSSTADWLGEAPEIAESDIKQTVDCEVLVVGAGSSGTFAAAAAAEAGAKTILIEKFGHDMASGIRDTLAACGSKQQQEDGDDVSKKDAVRYLCNWSQGYTRRSLAQVWADKSGETMDWFTNVLAESGIDFRHEIDEKHEGDNYEVLDVGHSTQYGEEYSERLTMDAVLKHAEADGLEVQYEITMVKLEKDGDRVTGLIAKNASDEYVRYNASKGVILACGGYSGNETMMKALQPQSVEQTCINCSKPGSKGDGIKACLWAGAIMDTTHASMIFDRGAIKPDQVGEYGKASDGVLFWMGSQPFLKVNLNGERFMNEYMPYDLVLHAAASQPHHTYCTIWDSKYAEDCEKFATHGCSRLYPHVNGTNPVLPMGYVQSINDDLQKQGYIVEADTVEELAEKLGLPVDAFTATVERYNELAAKGEDEDFGKEGYRLSTLQQAPFYGVRQAGGYLICTIDGIQIDDNMHAIDQDFKAIPGLYVIGDMSGNYFSGSYPSLMAGAAAGRSATFGRLAGQNAAAGI</sequence>
<name>A0A367G0F5_9FIRM</name>
<feature type="chain" id="PRO_5039254522" description="Urocanate reductase" evidence="9">
    <location>
        <begin position="29"/>
        <end position="662"/>
    </location>
</feature>
<evidence type="ECO:0000256" key="2">
    <source>
        <dbReference type="ARBA" id="ARBA00001974"/>
    </source>
</evidence>
<evidence type="ECO:0000256" key="7">
    <source>
        <dbReference type="ARBA" id="ARBA00023002"/>
    </source>
</evidence>
<dbReference type="PROSITE" id="PS51257">
    <property type="entry name" value="PROKAR_LIPOPROTEIN"/>
    <property type="match status" value="1"/>
</dbReference>
<comment type="caution">
    <text evidence="11">The sequence shown here is derived from an EMBL/GenBank/DDBJ whole genome shotgun (WGS) entry which is preliminary data.</text>
</comment>
<dbReference type="Gene3D" id="3.90.700.10">
    <property type="entry name" value="Succinate dehydrogenase/fumarate reductase flavoprotein, catalytic domain"/>
    <property type="match status" value="1"/>
</dbReference>
<dbReference type="GeneID" id="75067678"/>
<dbReference type="PANTHER" id="PTHR43400:SF10">
    <property type="entry name" value="3-OXOSTEROID 1-DEHYDROGENASE"/>
    <property type="match status" value="1"/>
</dbReference>
<proteinExistence type="predicted"/>
<dbReference type="RefSeq" id="WP_005922180.1">
    <property type="nucleotide sequence ID" value="NZ_CABKNH010000010.1"/>
</dbReference>
<feature type="domain" description="FMN-binding" evidence="10">
    <location>
        <begin position="57"/>
        <end position="130"/>
    </location>
</feature>
<comment type="cofactor">
    <cofactor evidence="1">
        <name>FMN</name>
        <dbReference type="ChEBI" id="CHEBI:58210"/>
    </cofactor>
</comment>
<evidence type="ECO:0000313" key="11">
    <source>
        <dbReference type="EMBL" id="RCH43484.1"/>
    </source>
</evidence>
<keyword evidence="7" id="KW-0560">Oxidoreductase</keyword>
<comment type="cofactor">
    <cofactor evidence="2">
        <name>FAD</name>
        <dbReference type="ChEBI" id="CHEBI:57692"/>
    </cofactor>
</comment>
<reference evidence="11 12" key="1">
    <citation type="submission" date="2018-03" db="EMBL/GenBank/DDBJ databases">
        <title>Complete genome sequencing of Faecalibacterium prausnitzii strains isolated from the human gut.</title>
        <authorList>
            <person name="Fitzgerald B.C."/>
            <person name="Shkoporov A.N."/>
            <person name="Ross P.R."/>
            <person name="Hill C."/>
        </authorList>
    </citation>
    <scope>NUCLEOTIDE SEQUENCE [LARGE SCALE GENOMIC DNA]</scope>
    <source>
        <strain evidence="11 12">ATCC 27768</strain>
    </source>
</reference>
<evidence type="ECO:0000256" key="3">
    <source>
        <dbReference type="ARBA" id="ARBA00013137"/>
    </source>
</evidence>
<dbReference type="EMBL" id="PXUP01000021">
    <property type="protein sequence ID" value="RCH43484.1"/>
    <property type="molecule type" value="Genomic_DNA"/>
</dbReference>
<dbReference type="AlphaFoldDB" id="A0A367G0F5"/>
<dbReference type="EC" id="1.3.99.33" evidence="3"/>
<dbReference type="SUPFAM" id="SSF51905">
    <property type="entry name" value="FAD/NAD(P)-binding domain"/>
    <property type="match status" value="1"/>
</dbReference>
<keyword evidence="9" id="KW-0732">Signal</keyword>
<evidence type="ECO:0000256" key="5">
    <source>
        <dbReference type="ARBA" id="ARBA00022630"/>
    </source>
</evidence>
<evidence type="ECO:0000256" key="8">
    <source>
        <dbReference type="ARBA" id="ARBA00049922"/>
    </source>
</evidence>
<accession>A0A367G0F5</accession>
<evidence type="ECO:0000256" key="1">
    <source>
        <dbReference type="ARBA" id="ARBA00001917"/>
    </source>
</evidence>
<dbReference type="GO" id="GO:0033765">
    <property type="term" value="F:steroid dehydrogenase activity, acting on the CH-CH group of donors"/>
    <property type="evidence" value="ECO:0007669"/>
    <property type="project" value="UniProtKB-ARBA"/>
</dbReference>
<evidence type="ECO:0000256" key="4">
    <source>
        <dbReference type="ARBA" id="ARBA00015872"/>
    </source>
</evidence>
<dbReference type="GO" id="GO:0016020">
    <property type="term" value="C:membrane"/>
    <property type="evidence" value="ECO:0007669"/>
    <property type="project" value="InterPro"/>
</dbReference>
<organism evidence="11 12">
    <name type="scientific">Faecalibacterium prausnitzii</name>
    <dbReference type="NCBI Taxonomy" id="853"/>
    <lineage>
        <taxon>Bacteria</taxon>
        <taxon>Bacillati</taxon>
        <taxon>Bacillota</taxon>
        <taxon>Clostridia</taxon>
        <taxon>Eubacteriales</taxon>
        <taxon>Oscillospiraceae</taxon>
        <taxon>Faecalibacterium</taxon>
    </lineage>
</organism>
<dbReference type="Gene3D" id="3.90.1010.20">
    <property type="match status" value="1"/>
</dbReference>
<evidence type="ECO:0000259" key="10">
    <source>
        <dbReference type="SMART" id="SM00900"/>
    </source>
</evidence>
<dbReference type="Pfam" id="PF04205">
    <property type="entry name" value="FMN_bind"/>
    <property type="match status" value="1"/>
</dbReference>
<dbReference type="GO" id="GO:0010181">
    <property type="term" value="F:FMN binding"/>
    <property type="evidence" value="ECO:0007669"/>
    <property type="project" value="InterPro"/>
</dbReference>
<dbReference type="PROSITE" id="PS51318">
    <property type="entry name" value="TAT"/>
    <property type="match status" value="1"/>
</dbReference>
<dbReference type="PANTHER" id="PTHR43400">
    <property type="entry name" value="FUMARATE REDUCTASE"/>
    <property type="match status" value="1"/>
</dbReference>
<protein>
    <recommendedName>
        <fullName evidence="4">Urocanate reductase</fullName>
        <ecNumber evidence="3">1.3.99.33</ecNumber>
    </recommendedName>
</protein>
<dbReference type="SUPFAM" id="SSF56425">
    <property type="entry name" value="Succinate dehydrogenase/fumarate reductase flavoprotein, catalytic domain"/>
    <property type="match status" value="1"/>
</dbReference>
<feature type="signal peptide" evidence="9">
    <location>
        <begin position="1"/>
        <end position="28"/>
    </location>
</feature>
<dbReference type="InterPro" id="IPR027477">
    <property type="entry name" value="Succ_DH/fumarate_Rdtase_cat_sf"/>
</dbReference>
<dbReference type="InterPro" id="IPR006311">
    <property type="entry name" value="TAT_signal"/>
</dbReference>
<dbReference type="GO" id="GO:0008202">
    <property type="term" value="P:steroid metabolic process"/>
    <property type="evidence" value="ECO:0007669"/>
    <property type="project" value="UniProtKB-ARBA"/>
</dbReference>
<keyword evidence="5" id="KW-0285">Flavoprotein</keyword>
<evidence type="ECO:0000256" key="9">
    <source>
        <dbReference type="SAM" id="SignalP"/>
    </source>
</evidence>
<dbReference type="InterPro" id="IPR003953">
    <property type="entry name" value="FAD-dep_OxRdtase_2_FAD-bd"/>
</dbReference>
<dbReference type="SMART" id="SM00900">
    <property type="entry name" value="FMN_bind"/>
    <property type="match status" value="1"/>
</dbReference>
<evidence type="ECO:0000256" key="6">
    <source>
        <dbReference type="ARBA" id="ARBA00022827"/>
    </source>
</evidence>
<dbReference type="InterPro" id="IPR050315">
    <property type="entry name" value="FAD-oxidoreductase_2"/>
</dbReference>
<keyword evidence="6" id="KW-0274">FAD</keyword>
<gene>
    <name evidence="11" type="ORF">C7J97_12565</name>
</gene>
<dbReference type="Pfam" id="PF00890">
    <property type="entry name" value="FAD_binding_2"/>
    <property type="match status" value="1"/>
</dbReference>